<evidence type="ECO:0000256" key="1">
    <source>
        <dbReference type="ARBA" id="ARBA00003814"/>
    </source>
</evidence>
<feature type="binding site" evidence="10">
    <location>
        <position position="70"/>
    </location>
    <ligand>
        <name>4-amino-2-methyl-5-(diphosphooxymethyl)pyrimidine</name>
        <dbReference type="ChEBI" id="CHEBI:57841"/>
    </ligand>
</feature>
<feature type="binding site" evidence="10">
    <location>
        <begin position="38"/>
        <end position="42"/>
    </location>
    <ligand>
        <name>4-amino-2-methyl-5-(diphosphooxymethyl)pyrimidine</name>
        <dbReference type="ChEBI" id="CHEBI:57841"/>
    </ligand>
</feature>
<dbReference type="CDD" id="cd00564">
    <property type="entry name" value="TMP_TenI"/>
    <property type="match status" value="1"/>
</dbReference>
<dbReference type="EC" id="2.5.1.3" evidence="10"/>
<dbReference type="Gene3D" id="3.20.20.70">
    <property type="entry name" value="Aldolase class I"/>
    <property type="match status" value="1"/>
</dbReference>
<evidence type="ECO:0000313" key="14">
    <source>
        <dbReference type="EMBL" id="SNZ08420.1"/>
    </source>
</evidence>
<dbReference type="InterPro" id="IPR013785">
    <property type="entry name" value="Aldolase_TIM"/>
</dbReference>
<feature type="binding site" evidence="10">
    <location>
        <position position="71"/>
    </location>
    <ligand>
        <name>Mg(2+)</name>
        <dbReference type="ChEBI" id="CHEBI:18420"/>
    </ligand>
</feature>
<dbReference type="RefSeq" id="WP_097000451.1">
    <property type="nucleotide sequence ID" value="NZ_OBEI01000005.1"/>
</dbReference>
<comment type="function">
    <text evidence="1 10">Condenses 4-methyl-5-(beta-hydroxyethyl)thiazole monophosphate (THZ-P) and 2-methyl-4-amino-5-hydroxymethyl pyrimidine pyrophosphate (HMP-PP) to form thiamine monophosphate (TMP).</text>
</comment>
<dbReference type="PANTHER" id="PTHR20857:SF23">
    <property type="entry name" value="THIAMINE BIOSYNTHETIC BIFUNCTIONAL ENZYME"/>
    <property type="match status" value="1"/>
</dbReference>
<feature type="binding site" evidence="10">
    <location>
        <position position="109"/>
    </location>
    <ligand>
        <name>4-amino-2-methyl-5-(diphosphooxymethyl)pyrimidine</name>
        <dbReference type="ChEBI" id="CHEBI:57841"/>
    </ligand>
</feature>
<evidence type="ECO:0000259" key="13">
    <source>
        <dbReference type="Pfam" id="PF02581"/>
    </source>
</evidence>
<dbReference type="AlphaFoldDB" id="A0A285NG19"/>
<reference evidence="15" key="1">
    <citation type="submission" date="2017-09" db="EMBL/GenBank/DDBJ databases">
        <authorList>
            <person name="Varghese N."/>
            <person name="Submissions S."/>
        </authorList>
    </citation>
    <scope>NUCLEOTIDE SEQUENCE [LARGE SCALE GENOMIC DNA]</scope>
    <source>
        <strain evidence="15">DSM 15103</strain>
    </source>
</reference>
<comment type="similarity">
    <text evidence="10 11">Belongs to the thiamine-phosphate synthase family.</text>
</comment>
<feature type="binding site" evidence="10">
    <location>
        <position position="138"/>
    </location>
    <ligand>
        <name>4-amino-2-methyl-5-(diphosphooxymethyl)pyrimidine</name>
        <dbReference type="ChEBI" id="CHEBI:57841"/>
    </ligand>
</feature>
<dbReference type="Pfam" id="PF02581">
    <property type="entry name" value="TMP-TENI"/>
    <property type="match status" value="1"/>
</dbReference>
<dbReference type="InterPro" id="IPR022998">
    <property type="entry name" value="ThiamineP_synth_TenI"/>
</dbReference>
<comment type="pathway">
    <text evidence="2 10 12">Cofactor biosynthesis; thiamine diphosphate biosynthesis; thiamine phosphate from 4-amino-2-methyl-5-diphosphomethylpyrimidine and 4-methyl-5-(2-phosphoethyl)-thiazole: step 1/1.</text>
</comment>
<feature type="binding site" evidence="10">
    <location>
        <position position="165"/>
    </location>
    <ligand>
        <name>2-[(2R,5Z)-2-carboxy-4-methylthiazol-5(2H)-ylidene]ethyl phosphate</name>
        <dbReference type="ChEBI" id="CHEBI:62899"/>
    </ligand>
</feature>
<dbReference type="FunFam" id="3.20.20.70:FF:000096">
    <property type="entry name" value="Thiamine-phosphate synthase"/>
    <property type="match status" value="1"/>
</dbReference>
<evidence type="ECO:0000256" key="9">
    <source>
        <dbReference type="ARBA" id="ARBA00047883"/>
    </source>
</evidence>
<feature type="binding site" evidence="10">
    <location>
        <begin position="135"/>
        <end position="137"/>
    </location>
    <ligand>
        <name>2-[(2R,5Z)-2-carboxy-4-methylthiazol-5(2H)-ylidene]ethyl phosphate</name>
        <dbReference type="ChEBI" id="CHEBI:62899"/>
    </ligand>
</feature>
<evidence type="ECO:0000256" key="11">
    <source>
        <dbReference type="RuleBase" id="RU003826"/>
    </source>
</evidence>
<keyword evidence="5 10" id="KW-0460">Magnesium</keyword>
<dbReference type="OrthoDB" id="9812206at2"/>
<dbReference type="GO" id="GO:0004789">
    <property type="term" value="F:thiamine-phosphate diphosphorylase activity"/>
    <property type="evidence" value="ECO:0007669"/>
    <property type="project" value="UniProtKB-UniRule"/>
</dbReference>
<evidence type="ECO:0000256" key="3">
    <source>
        <dbReference type="ARBA" id="ARBA00022679"/>
    </source>
</evidence>
<dbReference type="EMBL" id="OBEI01000005">
    <property type="protein sequence ID" value="SNZ08420.1"/>
    <property type="molecule type" value="Genomic_DNA"/>
</dbReference>
<evidence type="ECO:0000256" key="5">
    <source>
        <dbReference type="ARBA" id="ARBA00022842"/>
    </source>
</evidence>
<comment type="catalytic activity">
    <reaction evidence="8 10 11">
        <text>2-(2-carboxy-4-methylthiazol-5-yl)ethyl phosphate + 4-amino-2-methyl-5-(diphosphooxymethyl)pyrimidine + 2 H(+) = thiamine phosphate + CO2 + diphosphate</text>
        <dbReference type="Rhea" id="RHEA:47848"/>
        <dbReference type="ChEBI" id="CHEBI:15378"/>
        <dbReference type="ChEBI" id="CHEBI:16526"/>
        <dbReference type="ChEBI" id="CHEBI:33019"/>
        <dbReference type="ChEBI" id="CHEBI:37575"/>
        <dbReference type="ChEBI" id="CHEBI:57841"/>
        <dbReference type="ChEBI" id="CHEBI:62890"/>
        <dbReference type="EC" id="2.5.1.3"/>
    </reaction>
</comment>
<evidence type="ECO:0000256" key="4">
    <source>
        <dbReference type="ARBA" id="ARBA00022723"/>
    </source>
</evidence>
<accession>A0A285NG19</accession>
<organism evidence="14 15">
    <name type="scientific">Persephonella hydrogeniphila</name>
    <dbReference type="NCBI Taxonomy" id="198703"/>
    <lineage>
        <taxon>Bacteria</taxon>
        <taxon>Pseudomonadati</taxon>
        <taxon>Aquificota</taxon>
        <taxon>Aquificia</taxon>
        <taxon>Aquificales</taxon>
        <taxon>Hydrogenothermaceae</taxon>
        <taxon>Persephonella</taxon>
    </lineage>
</organism>
<feature type="domain" description="Thiamine phosphate synthase/TenI" evidence="13">
    <location>
        <begin position="8"/>
        <end position="188"/>
    </location>
</feature>
<comment type="catalytic activity">
    <reaction evidence="9 10 11">
        <text>2-[(2R,5Z)-2-carboxy-4-methylthiazol-5(2H)-ylidene]ethyl phosphate + 4-amino-2-methyl-5-(diphosphooxymethyl)pyrimidine + 2 H(+) = thiamine phosphate + CO2 + diphosphate</text>
        <dbReference type="Rhea" id="RHEA:47844"/>
        <dbReference type="ChEBI" id="CHEBI:15378"/>
        <dbReference type="ChEBI" id="CHEBI:16526"/>
        <dbReference type="ChEBI" id="CHEBI:33019"/>
        <dbReference type="ChEBI" id="CHEBI:37575"/>
        <dbReference type="ChEBI" id="CHEBI:57841"/>
        <dbReference type="ChEBI" id="CHEBI:62899"/>
        <dbReference type="EC" id="2.5.1.3"/>
    </reaction>
</comment>
<evidence type="ECO:0000313" key="15">
    <source>
        <dbReference type="Proteomes" id="UP000219036"/>
    </source>
</evidence>
<keyword evidence="6 10" id="KW-0784">Thiamine biosynthesis</keyword>
<dbReference type="PANTHER" id="PTHR20857">
    <property type="entry name" value="THIAMINE-PHOSPHATE PYROPHOSPHORYLASE"/>
    <property type="match status" value="1"/>
</dbReference>
<sequence length="215" mass="23777">MKNLKLSLYVITDEELLIEKNIAQAVEQAILGGADIIQYRAKNKTSKQMYHEAIAIKKVCDKYRKPLVVNDRVDIALAIDADGVHVGQDDLDVEVVRRLIGFEKILGLSTKNIKQVEEANRLPVDYIGFGSIFPTSTKKDATLSGLKELKKAVELSIQPVVAIGGINEENIQQVLDTGCENVAVVSAVFGKKDIKNSTKKLKDIISKRKQMGFKP</sequence>
<dbReference type="InterPro" id="IPR036206">
    <property type="entry name" value="ThiamineP_synth_sf"/>
</dbReference>
<evidence type="ECO:0000256" key="2">
    <source>
        <dbReference type="ARBA" id="ARBA00005165"/>
    </source>
</evidence>
<dbReference type="SUPFAM" id="SSF51391">
    <property type="entry name" value="Thiamin phosphate synthase"/>
    <property type="match status" value="1"/>
</dbReference>
<evidence type="ECO:0000256" key="12">
    <source>
        <dbReference type="RuleBase" id="RU004253"/>
    </source>
</evidence>
<dbReference type="GO" id="GO:0005737">
    <property type="term" value="C:cytoplasm"/>
    <property type="evidence" value="ECO:0007669"/>
    <property type="project" value="TreeGrafter"/>
</dbReference>
<keyword evidence="3 10" id="KW-0808">Transferase</keyword>
<dbReference type="NCBIfam" id="TIGR00693">
    <property type="entry name" value="thiE"/>
    <property type="match status" value="1"/>
</dbReference>
<feature type="binding site" evidence="10">
    <location>
        <begin position="185"/>
        <end position="186"/>
    </location>
    <ligand>
        <name>2-[(2R,5Z)-2-carboxy-4-methylthiazol-5(2H)-ylidene]ethyl phosphate</name>
        <dbReference type="ChEBI" id="CHEBI:62899"/>
    </ligand>
</feature>
<dbReference type="GO" id="GO:0009228">
    <property type="term" value="P:thiamine biosynthetic process"/>
    <property type="evidence" value="ECO:0007669"/>
    <property type="project" value="UniProtKB-KW"/>
</dbReference>
<dbReference type="GO" id="GO:0009229">
    <property type="term" value="P:thiamine diphosphate biosynthetic process"/>
    <property type="evidence" value="ECO:0007669"/>
    <property type="project" value="UniProtKB-UniRule"/>
</dbReference>
<dbReference type="UniPathway" id="UPA00060">
    <property type="reaction ID" value="UER00141"/>
</dbReference>
<evidence type="ECO:0000256" key="6">
    <source>
        <dbReference type="ARBA" id="ARBA00022977"/>
    </source>
</evidence>
<evidence type="ECO:0000256" key="8">
    <source>
        <dbReference type="ARBA" id="ARBA00047851"/>
    </source>
</evidence>
<keyword evidence="15" id="KW-1185">Reference proteome</keyword>
<name>A0A285NG19_9AQUI</name>
<dbReference type="Proteomes" id="UP000219036">
    <property type="component" value="Unassembled WGS sequence"/>
</dbReference>
<evidence type="ECO:0000256" key="7">
    <source>
        <dbReference type="ARBA" id="ARBA00047334"/>
    </source>
</evidence>
<dbReference type="HAMAP" id="MF_00097">
    <property type="entry name" value="TMP_synthase"/>
    <property type="match status" value="1"/>
</dbReference>
<comment type="catalytic activity">
    <reaction evidence="7 10 11">
        <text>4-methyl-5-(2-phosphooxyethyl)-thiazole + 4-amino-2-methyl-5-(diphosphooxymethyl)pyrimidine + H(+) = thiamine phosphate + diphosphate</text>
        <dbReference type="Rhea" id="RHEA:22328"/>
        <dbReference type="ChEBI" id="CHEBI:15378"/>
        <dbReference type="ChEBI" id="CHEBI:33019"/>
        <dbReference type="ChEBI" id="CHEBI:37575"/>
        <dbReference type="ChEBI" id="CHEBI:57841"/>
        <dbReference type="ChEBI" id="CHEBI:58296"/>
        <dbReference type="EC" id="2.5.1.3"/>
    </reaction>
</comment>
<comment type="cofactor">
    <cofactor evidence="10">
        <name>Mg(2+)</name>
        <dbReference type="ChEBI" id="CHEBI:18420"/>
    </cofactor>
    <text evidence="10">Binds 1 Mg(2+) ion per subunit.</text>
</comment>
<dbReference type="GO" id="GO:0000287">
    <property type="term" value="F:magnesium ion binding"/>
    <property type="evidence" value="ECO:0007669"/>
    <property type="project" value="UniProtKB-UniRule"/>
</dbReference>
<feature type="binding site" evidence="10">
    <location>
        <position position="90"/>
    </location>
    <ligand>
        <name>Mg(2+)</name>
        <dbReference type="ChEBI" id="CHEBI:18420"/>
    </ligand>
</feature>
<protein>
    <recommendedName>
        <fullName evidence="10">Thiamine-phosphate synthase</fullName>
        <shortName evidence="10">TP synthase</shortName>
        <shortName evidence="10">TPS</shortName>
        <ecNumber evidence="10">2.5.1.3</ecNumber>
    </recommendedName>
    <alternativeName>
        <fullName evidence="10">Thiamine-phosphate pyrophosphorylase</fullName>
        <shortName evidence="10">TMP pyrophosphorylase</shortName>
        <shortName evidence="10">TMP-PPase</shortName>
    </alternativeName>
</protein>
<keyword evidence="4 10" id="KW-0479">Metal-binding</keyword>
<evidence type="ECO:0000256" key="10">
    <source>
        <dbReference type="HAMAP-Rule" id="MF_00097"/>
    </source>
</evidence>
<gene>
    <name evidence="10" type="primary">thiE</name>
    <name evidence="14" type="ORF">SAMN06265182_1274</name>
</gene>
<dbReference type="InterPro" id="IPR034291">
    <property type="entry name" value="TMP_synthase"/>
</dbReference>
<proteinExistence type="inferred from homology"/>